<keyword evidence="4" id="KW-1185">Reference proteome</keyword>
<dbReference type="PANTHER" id="PTHR47369">
    <property type="entry name" value="BTB/POZ DOMAIN-CONTAINING PROTEIN"/>
    <property type="match status" value="1"/>
</dbReference>
<feature type="region of interest" description="Disordered" evidence="1">
    <location>
        <begin position="707"/>
        <end position="765"/>
    </location>
</feature>
<dbReference type="AlphaFoldDB" id="A0A0C3FYE9"/>
<feature type="region of interest" description="Disordered" evidence="1">
    <location>
        <begin position="476"/>
        <end position="498"/>
    </location>
</feature>
<feature type="compositionally biased region" description="Basic and acidic residues" evidence="1">
    <location>
        <begin position="276"/>
        <end position="287"/>
    </location>
</feature>
<dbReference type="Proteomes" id="UP000054166">
    <property type="component" value="Unassembled WGS sequence"/>
</dbReference>
<evidence type="ECO:0000256" key="1">
    <source>
        <dbReference type="SAM" id="MobiDB-lite"/>
    </source>
</evidence>
<dbReference type="PANTHER" id="PTHR47369:SF1">
    <property type="entry name" value="BTB_POZ DOMAIN-CONTAINING PROTEIN"/>
    <property type="match status" value="1"/>
</dbReference>
<sequence length="844" mass="91864">MSSVSSPSARIAIPHSDSLTSPSRRRSGTSHSMELTPRSTSISPIDLQSHLYASLLEARTADVALRVSGTWQAVYRLHRVVLIQAGFFRSLFTSGFVESKPKTGRHFLGQDEIDIVFDDRNITRAAFEVCIARLYGGGPPLHVSQSLMPTPSKPLTPSFPSPGPQPPLPPGHHPATPRFLLSLLATAVYLSIPSTASQALNAILSSIGPHTVIQYLNFAIGKPIGNPHENEPVAAIGLENLAEKIQDDATSESSTSIRTTKHEQETELETEQMSQKLDDLDIRKEDPSESSSDSFEMVHEYRNDGAFSHYGAVSDKIGEATACWLARWGPDILPYEERSGGDAFIPVDIPPILHPSQVEETSSNVVIPAVWARGGLNHKWVRALISSDALFVTGERERYDLAKCVVDLRRRSGIDEEEEEEWSRMFSTAIYYLHMSLDDIIALSRDVSPITGRPYVPLSILQAAHWSQSLLRHQITAKPSPSSPVSPSASPPPSREKDLGLAVTTADILSSLSSSSSSPLPPPQSTNQPSGDDLEKEKAYHYIPLDTSLRLGDSGGIEGTSMDQLFELSTHITDPKRGSRLVTSESNFFGIIAERQLASACVASDPTGKSLWSPYPPFRFAVEFWDVDSLKEKQRLHSRTIWYAGSLFNVYVQVVRKKGVQLGVYLHRQSSIDPIPPSSAPSLPATRAEHMRDRSHTLPYNIPSSASAHSMRFSPSIHPPSRSSTPLSSPIIASPSTPNSATYAPPGANSIPATAPPVAPPQPYRDPRSTISAYFIISCASATGAALTRFTSAPDVFSVSQSWGWKSSSLRTEEYLEVGPLLEESVVPGGREVSLRATVVLGIV</sequence>
<accession>A0A0C3FYE9</accession>
<dbReference type="OrthoDB" id="6359943at2759"/>
<dbReference type="PROSITE" id="PS50097">
    <property type="entry name" value="BTB"/>
    <property type="match status" value="1"/>
</dbReference>
<dbReference type="InParanoid" id="A0A0C3FYE9"/>
<feature type="compositionally biased region" description="Low complexity" evidence="1">
    <location>
        <begin position="719"/>
        <end position="730"/>
    </location>
</feature>
<feature type="region of interest" description="Disordered" evidence="1">
    <location>
        <begin position="145"/>
        <end position="174"/>
    </location>
</feature>
<evidence type="ECO:0000313" key="3">
    <source>
        <dbReference type="EMBL" id="KIM84684.1"/>
    </source>
</evidence>
<gene>
    <name evidence="3" type="ORF">PILCRDRAFT_818282</name>
</gene>
<dbReference type="SUPFAM" id="SSF54695">
    <property type="entry name" value="POZ domain"/>
    <property type="match status" value="1"/>
</dbReference>
<dbReference type="EMBL" id="KN832987">
    <property type="protein sequence ID" value="KIM84684.1"/>
    <property type="molecule type" value="Genomic_DNA"/>
</dbReference>
<feature type="region of interest" description="Disordered" evidence="1">
    <location>
        <begin position="246"/>
        <end position="295"/>
    </location>
</feature>
<dbReference type="STRING" id="765440.A0A0C3FYE9"/>
<feature type="region of interest" description="Disordered" evidence="1">
    <location>
        <begin position="1"/>
        <end position="39"/>
    </location>
</feature>
<dbReference type="InterPro" id="IPR000210">
    <property type="entry name" value="BTB/POZ_dom"/>
</dbReference>
<proteinExistence type="predicted"/>
<name>A0A0C3FYE9_PILCF</name>
<dbReference type="Gene3D" id="3.30.710.10">
    <property type="entry name" value="Potassium Channel Kv1.1, Chain A"/>
    <property type="match status" value="1"/>
</dbReference>
<protein>
    <recommendedName>
        <fullName evidence="2">BTB domain-containing protein</fullName>
    </recommendedName>
</protein>
<feature type="domain" description="BTB" evidence="2">
    <location>
        <begin position="61"/>
        <end position="137"/>
    </location>
</feature>
<feature type="compositionally biased region" description="Pro residues" evidence="1">
    <location>
        <begin position="151"/>
        <end position="172"/>
    </location>
</feature>
<evidence type="ECO:0000259" key="2">
    <source>
        <dbReference type="PROSITE" id="PS50097"/>
    </source>
</evidence>
<reference evidence="3 4" key="1">
    <citation type="submission" date="2014-04" db="EMBL/GenBank/DDBJ databases">
        <authorList>
            <consortium name="DOE Joint Genome Institute"/>
            <person name="Kuo A."/>
            <person name="Tarkka M."/>
            <person name="Buscot F."/>
            <person name="Kohler A."/>
            <person name="Nagy L.G."/>
            <person name="Floudas D."/>
            <person name="Copeland A."/>
            <person name="Barry K.W."/>
            <person name="Cichocki N."/>
            <person name="Veneault-Fourrey C."/>
            <person name="LaButti K."/>
            <person name="Lindquist E.A."/>
            <person name="Lipzen A."/>
            <person name="Lundell T."/>
            <person name="Morin E."/>
            <person name="Murat C."/>
            <person name="Sun H."/>
            <person name="Tunlid A."/>
            <person name="Henrissat B."/>
            <person name="Grigoriev I.V."/>
            <person name="Hibbett D.S."/>
            <person name="Martin F."/>
            <person name="Nordberg H.P."/>
            <person name="Cantor M.N."/>
            <person name="Hua S.X."/>
        </authorList>
    </citation>
    <scope>NUCLEOTIDE SEQUENCE [LARGE SCALE GENOMIC DNA]</scope>
    <source>
        <strain evidence="3 4">F 1598</strain>
    </source>
</reference>
<evidence type="ECO:0000313" key="4">
    <source>
        <dbReference type="Proteomes" id="UP000054166"/>
    </source>
</evidence>
<reference evidence="4" key="2">
    <citation type="submission" date="2015-01" db="EMBL/GenBank/DDBJ databases">
        <title>Evolutionary Origins and Diversification of the Mycorrhizal Mutualists.</title>
        <authorList>
            <consortium name="DOE Joint Genome Institute"/>
            <consortium name="Mycorrhizal Genomics Consortium"/>
            <person name="Kohler A."/>
            <person name="Kuo A."/>
            <person name="Nagy L.G."/>
            <person name="Floudas D."/>
            <person name="Copeland A."/>
            <person name="Barry K.W."/>
            <person name="Cichocki N."/>
            <person name="Veneault-Fourrey C."/>
            <person name="LaButti K."/>
            <person name="Lindquist E.A."/>
            <person name="Lipzen A."/>
            <person name="Lundell T."/>
            <person name="Morin E."/>
            <person name="Murat C."/>
            <person name="Riley R."/>
            <person name="Ohm R."/>
            <person name="Sun H."/>
            <person name="Tunlid A."/>
            <person name="Henrissat B."/>
            <person name="Grigoriev I.V."/>
            <person name="Hibbett D.S."/>
            <person name="Martin F."/>
        </authorList>
    </citation>
    <scope>NUCLEOTIDE SEQUENCE [LARGE SCALE GENOMIC DNA]</scope>
    <source>
        <strain evidence="4">F 1598</strain>
    </source>
</reference>
<feature type="compositionally biased region" description="Polar residues" evidence="1">
    <location>
        <begin position="29"/>
        <end position="39"/>
    </location>
</feature>
<organism evidence="3 4">
    <name type="scientific">Piloderma croceum (strain F 1598)</name>
    <dbReference type="NCBI Taxonomy" id="765440"/>
    <lineage>
        <taxon>Eukaryota</taxon>
        <taxon>Fungi</taxon>
        <taxon>Dikarya</taxon>
        <taxon>Basidiomycota</taxon>
        <taxon>Agaricomycotina</taxon>
        <taxon>Agaricomycetes</taxon>
        <taxon>Agaricomycetidae</taxon>
        <taxon>Atheliales</taxon>
        <taxon>Atheliaceae</taxon>
        <taxon>Piloderma</taxon>
    </lineage>
</organism>
<feature type="compositionally biased region" description="Pro residues" evidence="1">
    <location>
        <begin position="481"/>
        <end position="493"/>
    </location>
</feature>
<dbReference type="InterPro" id="IPR011333">
    <property type="entry name" value="SKP1/BTB/POZ_sf"/>
</dbReference>
<dbReference type="HOGENOM" id="CLU_006358_1_0_1"/>
<feature type="compositionally biased region" description="Pro residues" evidence="1">
    <location>
        <begin position="754"/>
        <end position="764"/>
    </location>
</feature>
<feature type="region of interest" description="Disordered" evidence="1">
    <location>
        <begin position="511"/>
        <end position="533"/>
    </location>
</feature>